<sequence length="552" mass="64569">MEDKIGDPLVYESPSEKLEIKNETLLERYSSNILEQPGEVDNVTRYIDIFQDSDEYESELYGLRETRNDFNYQRDSDDLYRTSARQLTFSDRVAKERLKLQSNKRSGSLRSSSARSYRYYNPLERSARFDRFIGRRIPHRIECELEMPSDQTDMAVYRDLDSCSDKIALRHSKIDSRLNAQVNYIKTVQNSIRIKKPQTETRLENKRLEEENKLLKAENEKVMKELEFTKQNLQNMESDLIIERKHNQEALKDKIQLQNKINLYSQENKSLISSQEIIQNMHKNEIDELNKRKFELSNKVAVLQKDLDYFKDNLQESHKINENLKSEITTLLETLKNDKHELQRLKNENKRLMEDNSIYKSQNSSLIEINDRLRSRSLFRSQNVNTSCDNSCKSNSSQSTIKSYVSECTIISDNRDQPYNNIQDFNFEGMLQMSVSETPEVYELTPQIESINPEQPSSDLECKDLKLAQSLKLSNPTTKWVLNRVSRQSSVDALRHLKDKIKNISDECNIPTININPTINCLHSNVTINLIQNKLELISQHLKGSNPNCFAH</sequence>
<protein>
    <submittedName>
        <fullName evidence="2">Uncharacterized protein</fullName>
    </submittedName>
</protein>
<dbReference type="VEuPathDB" id="PiroplasmaDB:BEWA_053320"/>
<dbReference type="EMBL" id="ACOU01000003">
    <property type="protein sequence ID" value="EKX73277.1"/>
    <property type="molecule type" value="Genomic_DNA"/>
</dbReference>
<organism evidence="2 3">
    <name type="scientific">Theileria equi strain WA</name>
    <dbReference type="NCBI Taxonomy" id="1537102"/>
    <lineage>
        <taxon>Eukaryota</taxon>
        <taxon>Sar</taxon>
        <taxon>Alveolata</taxon>
        <taxon>Apicomplexa</taxon>
        <taxon>Aconoidasida</taxon>
        <taxon>Piroplasmida</taxon>
        <taxon>Theileriidae</taxon>
        <taxon>Theileria</taxon>
    </lineage>
</organism>
<dbReference type="AlphaFoldDB" id="L1LCY7"/>
<name>L1LCY7_THEEQ</name>
<dbReference type="OrthoDB" id="361390at2759"/>
<dbReference type="RefSeq" id="XP_004832729.1">
    <property type="nucleotide sequence ID" value="XM_004832672.1"/>
</dbReference>
<dbReference type="KEGG" id="beq:BEWA_053320"/>
<accession>L1LCY7</accession>
<feature type="coiled-coil region" evidence="1">
    <location>
        <begin position="198"/>
        <end position="362"/>
    </location>
</feature>
<evidence type="ECO:0000256" key="1">
    <source>
        <dbReference type="SAM" id="Coils"/>
    </source>
</evidence>
<keyword evidence="1" id="KW-0175">Coiled coil</keyword>
<comment type="caution">
    <text evidence="2">The sequence shown here is derived from an EMBL/GenBank/DDBJ whole genome shotgun (WGS) entry which is preliminary data.</text>
</comment>
<dbReference type="Proteomes" id="UP000031512">
    <property type="component" value="Unassembled WGS sequence"/>
</dbReference>
<reference evidence="2 3" key="1">
    <citation type="journal article" date="2012" name="BMC Genomics">
        <title>Comparative genomic analysis and phylogenetic position of Theileria equi.</title>
        <authorList>
            <person name="Kappmeyer L.S."/>
            <person name="Thiagarajan M."/>
            <person name="Herndon D.R."/>
            <person name="Ramsay J.D."/>
            <person name="Caler E."/>
            <person name="Djikeng A."/>
            <person name="Gillespie J.J."/>
            <person name="Lau A.O."/>
            <person name="Roalson E.H."/>
            <person name="Silva J.C."/>
            <person name="Silva M.G."/>
            <person name="Suarez C.E."/>
            <person name="Ueti M.W."/>
            <person name="Nene V.M."/>
            <person name="Mealey R.H."/>
            <person name="Knowles D.P."/>
            <person name="Brayton K.A."/>
        </authorList>
    </citation>
    <scope>NUCLEOTIDE SEQUENCE [LARGE SCALE GENOMIC DNA]</scope>
    <source>
        <strain evidence="2 3">WA</strain>
    </source>
</reference>
<gene>
    <name evidence="2" type="ORF">BEWA_053320</name>
</gene>
<keyword evidence="3" id="KW-1185">Reference proteome</keyword>
<evidence type="ECO:0000313" key="3">
    <source>
        <dbReference type="Proteomes" id="UP000031512"/>
    </source>
</evidence>
<dbReference type="eggNOG" id="ENOG502T45D">
    <property type="taxonomic scope" value="Eukaryota"/>
</dbReference>
<dbReference type="GeneID" id="15802884"/>
<proteinExistence type="predicted"/>
<evidence type="ECO:0000313" key="2">
    <source>
        <dbReference type="EMBL" id="EKX73277.1"/>
    </source>
</evidence>